<reference evidence="10 11" key="1">
    <citation type="journal article" date="2012" name="J. Bacteriol.">
        <title>Draft genome sequence of Methanobacterium formicicum DSM 3637, an archaebacterium isolated from the methane producer amoeba Pelomyxa palustris.</title>
        <authorList>
            <person name="Gutierrez G."/>
        </authorList>
    </citation>
    <scope>NUCLEOTIDE SEQUENCE [LARGE SCALE GENOMIC DNA]</scope>
    <source>
        <strain evidence="11">DSM 3637 / PP1</strain>
    </source>
</reference>
<dbReference type="InterPro" id="IPR036457">
    <property type="entry name" value="PPM-type-like_dom_sf"/>
</dbReference>
<dbReference type="Pfam" id="PF07694">
    <property type="entry name" value="5TM-5TMR_LYT"/>
    <property type="match status" value="1"/>
</dbReference>
<dbReference type="PATRIC" id="fig|1204725.3.peg.1945"/>
<feature type="domain" description="PPM-type phosphatase" evidence="9">
    <location>
        <begin position="240"/>
        <end position="453"/>
    </location>
</feature>
<evidence type="ECO:0000256" key="3">
    <source>
        <dbReference type="ARBA" id="ARBA00022692"/>
    </source>
</evidence>
<keyword evidence="3 8" id="KW-0812">Transmembrane</keyword>
<dbReference type="RefSeq" id="WP_004031346.1">
    <property type="nucleotide sequence ID" value="NZ_AMPO01000009.1"/>
</dbReference>
<dbReference type="SUPFAM" id="SSF81606">
    <property type="entry name" value="PP2C-like"/>
    <property type="match status" value="1"/>
</dbReference>
<evidence type="ECO:0000256" key="2">
    <source>
        <dbReference type="ARBA" id="ARBA00022475"/>
    </source>
</evidence>
<dbReference type="OrthoDB" id="110858at2157"/>
<dbReference type="GO" id="GO:0000155">
    <property type="term" value="F:phosphorelay sensor kinase activity"/>
    <property type="evidence" value="ECO:0007669"/>
    <property type="project" value="InterPro"/>
</dbReference>
<evidence type="ECO:0000256" key="1">
    <source>
        <dbReference type="ARBA" id="ARBA00004651"/>
    </source>
</evidence>
<keyword evidence="5 8" id="KW-1133">Transmembrane helix</keyword>
<dbReference type="Gene3D" id="1.10.1760.20">
    <property type="match status" value="1"/>
</dbReference>
<dbReference type="GO" id="GO:0016791">
    <property type="term" value="F:phosphatase activity"/>
    <property type="evidence" value="ECO:0007669"/>
    <property type="project" value="TreeGrafter"/>
</dbReference>
<keyword evidence="11" id="KW-1185">Reference proteome</keyword>
<dbReference type="Proteomes" id="UP000007360">
    <property type="component" value="Unassembled WGS sequence"/>
</dbReference>
<feature type="transmembrane region" description="Helical" evidence="8">
    <location>
        <begin position="172"/>
        <end position="195"/>
    </location>
</feature>
<keyword evidence="7" id="KW-0175">Coiled coil</keyword>
<dbReference type="InterPro" id="IPR011620">
    <property type="entry name" value="Sig_transdc_His_kinase_LytS_TM"/>
</dbReference>
<feature type="transmembrane region" description="Helical" evidence="8">
    <location>
        <begin position="46"/>
        <end position="64"/>
    </location>
</feature>
<organism evidence="10 11">
    <name type="scientific">Methanobacterium formicicum (strain DSM 3637 / PP1)</name>
    <dbReference type="NCBI Taxonomy" id="1204725"/>
    <lineage>
        <taxon>Archaea</taxon>
        <taxon>Methanobacteriati</taxon>
        <taxon>Methanobacteriota</taxon>
        <taxon>Methanomada group</taxon>
        <taxon>Methanobacteria</taxon>
        <taxon>Methanobacteriales</taxon>
        <taxon>Methanobacteriaceae</taxon>
        <taxon>Methanobacterium</taxon>
    </lineage>
</organism>
<comment type="subcellular location">
    <subcellularLocation>
        <location evidence="1">Cell membrane</location>
        <topology evidence="1">Multi-pass membrane protein</topology>
    </subcellularLocation>
</comment>
<evidence type="ECO:0000256" key="7">
    <source>
        <dbReference type="SAM" id="Coils"/>
    </source>
</evidence>
<sequence length="455" mass="50327">MEPLSIILFTDLIEKVCVIFVMAYLLTRLKYFTEVLEGKLTIKNQIILILIFGGISIYGSYSGVDLFGAIANVRDLGPMVAGLVGGPIVGLGAGLIGGLHRMTMEGFTSFPCSLSTILAGLFAGIIYLANRKRFIGIWGAVLFSVLFETFHMILVLIMASPYAQALQVVESLYIPMILANAVGMFIFAFMISNLIKERATKRERDKLSAQLERRKKELEIAKQIQESFLPHTIPFIENYDLAASSIPAQEVGGDFYDFIPISKEQIGLTIGDVSGKGIPAALFMAFSRTLLRAKACRNPGVGRMIESVNNFINEEPHSNMFVTLFYSILDTFHNKLTFVNAGHNPPLLLRNENEEIIRLSTGGVVLGAMKGLKMAEKTIDLCPGDLLVLYTDGVTEAINQQEDQFGEERLIKIIMDNNDLSSDDLKNLIIDQVYDFASGTPQADDITLMVLRRML</sequence>
<feature type="transmembrane region" description="Helical" evidence="8">
    <location>
        <begin position="76"/>
        <end position="98"/>
    </location>
</feature>
<accession>K2QAZ6</accession>
<proteinExistence type="predicted"/>
<feature type="coiled-coil region" evidence="7">
    <location>
        <begin position="197"/>
        <end position="224"/>
    </location>
</feature>
<dbReference type="PROSITE" id="PS51746">
    <property type="entry name" value="PPM_2"/>
    <property type="match status" value="1"/>
</dbReference>
<feature type="transmembrane region" description="Helical" evidence="8">
    <location>
        <begin position="6"/>
        <end position="26"/>
    </location>
</feature>
<evidence type="ECO:0000256" key="4">
    <source>
        <dbReference type="ARBA" id="ARBA00022801"/>
    </source>
</evidence>
<keyword evidence="6 8" id="KW-0472">Membrane</keyword>
<dbReference type="Pfam" id="PF07228">
    <property type="entry name" value="SpoIIE"/>
    <property type="match status" value="1"/>
</dbReference>
<evidence type="ECO:0000256" key="8">
    <source>
        <dbReference type="SAM" id="Phobius"/>
    </source>
</evidence>
<dbReference type="Gene3D" id="3.60.40.10">
    <property type="entry name" value="PPM-type phosphatase domain"/>
    <property type="match status" value="1"/>
</dbReference>
<evidence type="ECO:0000259" key="9">
    <source>
        <dbReference type="PROSITE" id="PS51746"/>
    </source>
</evidence>
<evidence type="ECO:0000313" key="11">
    <source>
        <dbReference type="Proteomes" id="UP000007360"/>
    </source>
</evidence>
<feature type="transmembrane region" description="Helical" evidence="8">
    <location>
        <begin position="110"/>
        <end position="129"/>
    </location>
</feature>
<evidence type="ECO:0000256" key="5">
    <source>
        <dbReference type="ARBA" id="ARBA00022989"/>
    </source>
</evidence>
<comment type="caution">
    <text evidence="10">The sequence shown here is derived from an EMBL/GenBank/DDBJ whole genome shotgun (WGS) entry which is preliminary data.</text>
</comment>
<keyword evidence="2" id="KW-1003">Cell membrane</keyword>
<dbReference type="InterPro" id="IPR052016">
    <property type="entry name" value="Bact_Sigma-Reg"/>
</dbReference>
<evidence type="ECO:0000256" key="6">
    <source>
        <dbReference type="ARBA" id="ARBA00023136"/>
    </source>
</evidence>
<feature type="transmembrane region" description="Helical" evidence="8">
    <location>
        <begin position="135"/>
        <end position="160"/>
    </location>
</feature>
<dbReference type="SMART" id="SM00331">
    <property type="entry name" value="PP2C_SIG"/>
    <property type="match status" value="1"/>
</dbReference>
<dbReference type="AlphaFoldDB" id="K2QAZ6"/>
<dbReference type="GO" id="GO:0005886">
    <property type="term" value="C:plasma membrane"/>
    <property type="evidence" value="ECO:0007669"/>
    <property type="project" value="UniProtKB-SubCell"/>
</dbReference>
<dbReference type="PANTHER" id="PTHR43156:SF2">
    <property type="entry name" value="STAGE II SPORULATION PROTEIN E"/>
    <property type="match status" value="1"/>
</dbReference>
<dbReference type="FunFam" id="3.60.40.10:FF:000045">
    <property type="entry name" value="Stage II sporulation protein E"/>
    <property type="match status" value="1"/>
</dbReference>
<gene>
    <name evidence="10" type="ORF">A994_09678</name>
</gene>
<name>K2QAZ6_METFP</name>
<protein>
    <submittedName>
        <fullName evidence="10">Stage II sporulation E family protein</fullName>
    </submittedName>
</protein>
<dbReference type="GO" id="GO:0071555">
    <property type="term" value="P:cell wall organization"/>
    <property type="evidence" value="ECO:0007669"/>
    <property type="project" value="InterPro"/>
</dbReference>
<dbReference type="InterPro" id="IPR001932">
    <property type="entry name" value="PPM-type_phosphatase-like_dom"/>
</dbReference>
<dbReference type="EMBL" id="AMPO01000009">
    <property type="protein sequence ID" value="EKF85141.1"/>
    <property type="molecule type" value="Genomic_DNA"/>
</dbReference>
<dbReference type="PANTHER" id="PTHR43156">
    <property type="entry name" value="STAGE II SPORULATION PROTEIN E-RELATED"/>
    <property type="match status" value="1"/>
</dbReference>
<keyword evidence="4" id="KW-0378">Hydrolase</keyword>
<evidence type="ECO:0000313" key="10">
    <source>
        <dbReference type="EMBL" id="EKF85141.1"/>
    </source>
</evidence>